<dbReference type="AlphaFoldDB" id="A0A6N7S1T4"/>
<dbReference type="PROSITE" id="PS51094">
    <property type="entry name" value="PTS_EIIA_TYPE_2"/>
    <property type="match status" value="1"/>
</dbReference>
<dbReference type="Pfam" id="PF00359">
    <property type="entry name" value="PTS_EIIA_2"/>
    <property type="match status" value="1"/>
</dbReference>
<dbReference type="PANTHER" id="PTHR47738:SF3">
    <property type="entry name" value="PHOSPHOTRANSFERASE SYSTEM MANNITOL_FRUCTOSE-SPECIFIC IIA DOMAIN CONTAINING PROTEIN"/>
    <property type="match status" value="1"/>
</dbReference>
<evidence type="ECO:0000313" key="2">
    <source>
        <dbReference type="EMBL" id="MSA87853.1"/>
    </source>
</evidence>
<name>A0A6N7S1T4_9FIRM</name>
<dbReference type="EMBL" id="WKPI01000001">
    <property type="protein sequence ID" value="MSC31648.1"/>
    <property type="molecule type" value="Genomic_DNA"/>
</dbReference>
<organism evidence="2 4">
    <name type="scientific">Holdemania massiliensis</name>
    <dbReference type="NCBI Taxonomy" id="1468449"/>
    <lineage>
        <taxon>Bacteria</taxon>
        <taxon>Bacillati</taxon>
        <taxon>Bacillota</taxon>
        <taxon>Erysipelotrichia</taxon>
        <taxon>Erysipelotrichales</taxon>
        <taxon>Erysipelotrichaceae</taxon>
        <taxon>Holdemania</taxon>
    </lineage>
</organism>
<evidence type="ECO:0000313" key="4">
    <source>
        <dbReference type="Proteomes" id="UP000433575"/>
    </source>
</evidence>
<evidence type="ECO:0000259" key="1">
    <source>
        <dbReference type="PROSITE" id="PS51094"/>
    </source>
</evidence>
<keyword evidence="2" id="KW-0813">Transport</keyword>
<dbReference type="InterPro" id="IPR016152">
    <property type="entry name" value="PTrfase/Anion_transptr"/>
</dbReference>
<dbReference type="InterPro" id="IPR051541">
    <property type="entry name" value="PTS_SugarTrans_NitroReg"/>
</dbReference>
<feature type="domain" description="PTS EIIA type-2" evidence="1">
    <location>
        <begin position="1"/>
        <end position="143"/>
    </location>
</feature>
<keyword evidence="2" id="KW-0762">Sugar transport</keyword>
<dbReference type="Proteomes" id="UP000480929">
    <property type="component" value="Unassembled WGS sequence"/>
</dbReference>
<evidence type="ECO:0000313" key="3">
    <source>
        <dbReference type="EMBL" id="MSC31648.1"/>
    </source>
</evidence>
<evidence type="ECO:0000313" key="5">
    <source>
        <dbReference type="Proteomes" id="UP000480929"/>
    </source>
</evidence>
<gene>
    <name evidence="3" type="ORF">GKD88_00705</name>
    <name evidence="2" type="ORF">GKE08_00700</name>
</gene>
<dbReference type="EMBL" id="WKPJ01000001">
    <property type="protein sequence ID" value="MSA87853.1"/>
    <property type="molecule type" value="Genomic_DNA"/>
</dbReference>
<accession>A0A6N7S1T4</accession>
<proteinExistence type="predicted"/>
<comment type="caution">
    <text evidence="2">The sequence shown here is derived from an EMBL/GenBank/DDBJ whole genome shotgun (WGS) entry which is preliminary data.</text>
</comment>
<dbReference type="Proteomes" id="UP000433575">
    <property type="component" value="Unassembled WGS sequence"/>
</dbReference>
<reference evidence="4 5" key="1">
    <citation type="journal article" date="2019" name="Nat. Med.">
        <title>A library of human gut bacterial isolates paired with longitudinal multiomics data enables mechanistic microbiome research.</title>
        <authorList>
            <person name="Poyet M."/>
            <person name="Groussin M."/>
            <person name="Gibbons S.M."/>
            <person name="Avila-Pacheco J."/>
            <person name="Jiang X."/>
            <person name="Kearney S.M."/>
            <person name="Perrotta A.R."/>
            <person name="Berdy B."/>
            <person name="Zhao S."/>
            <person name="Lieberman T.D."/>
            <person name="Swanson P.K."/>
            <person name="Smith M."/>
            <person name="Roesemann S."/>
            <person name="Alexander J.E."/>
            <person name="Rich S.A."/>
            <person name="Livny J."/>
            <person name="Vlamakis H."/>
            <person name="Clish C."/>
            <person name="Bullock K."/>
            <person name="Deik A."/>
            <person name="Scott J."/>
            <person name="Pierce K.A."/>
            <person name="Xavier R.J."/>
            <person name="Alm E.J."/>
        </authorList>
    </citation>
    <scope>NUCLEOTIDE SEQUENCE [LARGE SCALE GENOMIC DNA]</scope>
    <source>
        <strain evidence="2 4">BIOML-A4</strain>
        <strain evidence="3 5">BIOML-A5</strain>
    </source>
</reference>
<sequence>MSQIFVIEGTAETWQEALRQTAQKLLEMKCVKPDFYASCAAREESFPTGLTASCPIAIPHTSKEYVLQQAVCVLRLEHPVKFRSMENVDLQVEVRYVMNLALQDDQEHIRIVSQIIRNLKDKYFIEAMDALDSESLSQFLNVKFLKEGNEKEWE</sequence>
<dbReference type="SUPFAM" id="SSF55804">
    <property type="entry name" value="Phoshotransferase/anion transport protein"/>
    <property type="match status" value="1"/>
</dbReference>
<dbReference type="InterPro" id="IPR002178">
    <property type="entry name" value="PTS_EIIA_type-2_dom"/>
</dbReference>
<dbReference type="OrthoDB" id="370976at2"/>
<protein>
    <submittedName>
        <fullName evidence="2">PTS sugar transporter subunit IIA</fullName>
    </submittedName>
</protein>
<dbReference type="PANTHER" id="PTHR47738">
    <property type="entry name" value="PTS SYSTEM FRUCTOSE-LIKE EIIA COMPONENT-RELATED"/>
    <property type="match status" value="1"/>
</dbReference>
<dbReference type="CDD" id="cd00211">
    <property type="entry name" value="PTS_IIA_fru"/>
    <property type="match status" value="1"/>
</dbReference>
<keyword evidence="5" id="KW-1185">Reference proteome</keyword>
<dbReference type="RefSeq" id="WP_154237534.1">
    <property type="nucleotide sequence ID" value="NZ_CALJPI010000203.1"/>
</dbReference>
<dbReference type="Gene3D" id="3.40.930.10">
    <property type="entry name" value="Mannitol-specific EII, Chain A"/>
    <property type="match status" value="1"/>
</dbReference>